<dbReference type="PANTHER" id="PTHR43384">
    <property type="entry name" value="SEPTUM SITE-DETERMINING PROTEIN MIND HOMOLOG, CHLOROPLASTIC-RELATED"/>
    <property type="match status" value="1"/>
</dbReference>
<accession>A0A420DK53</accession>
<name>A0A420DK53_9RHOB</name>
<gene>
    <name evidence="3" type="ORF">C8N30_3754</name>
</gene>
<dbReference type="GO" id="GO:0005829">
    <property type="term" value="C:cytosol"/>
    <property type="evidence" value="ECO:0007669"/>
    <property type="project" value="TreeGrafter"/>
</dbReference>
<proteinExistence type="predicted"/>
<evidence type="ECO:0000256" key="2">
    <source>
        <dbReference type="ARBA" id="ARBA00022840"/>
    </source>
</evidence>
<evidence type="ECO:0000256" key="1">
    <source>
        <dbReference type="ARBA" id="ARBA00022741"/>
    </source>
</evidence>
<dbReference type="GO" id="GO:0005524">
    <property type="term" value="F:ATP binding"/>
    <property type="evidence" value="ECO:0007669"/>
    <property type="project" value="UniProtKB-KW"/>
</dbReference>
<dbReference type="SUPFAM" id="SSF52540">
    <property type="entry name" value="P-loop containing nucleoside triphosphate hydrolases"/>
    <property type="match status" value="1"/>
</dbReference>
<dbReference type="GO" id="GO:0016887">
    <property type="term" value="F:ATP hydrolysis activity"/>
    <property type="evidence" value="ECO:0007669"/>
    <property type="project" value="TreeGrafter"/>
</dbReference>
<keyword evidence="2" id="KW-0067">ATP-binding</keyword>
<dbReference type="PANTHER" id="PTHR43384:SF6">
    <property type="entry name" value="SEPTUM SITE-DETERMINING PROTEIN MIND HOMOLOG, CHLOROPLASTIC"/>
    <property type="match status" value="1"/>
</dbReference>
<dbReference type="AlphaFoldDB" id="A0A420DK53"/>
<dbReference type="InterPro" id="IPR050625">
    <property type="entry name" value="ParA/MinD_ATPase"/>
</dbReference>
<evidence type="ECO:0000313" key="3">
    <source>
        <dbReference type="EMBL" id="RKE94623.1"/>
    </source>
</evidence>
<comment type="caution">
    <text evidence="3">The sequence shown here is derived from an EMBL/GenBank/DDBJ whole genome shotgun (WGS) entry which is preliminary data.</text>
</comment>
<sequence length="406" mass="43142">MPFDANVNHTTVHIAAYVCTDEGAAVARSVLETSVGDSDDLHGGGLSGAARVCTEENAPLIILAEIGHIPVEMACECVTEICRTGTDVIVLGAQSDITTYRALIKAGALEYFALPVTAEEILSVQRSVPASLVPEPAAAAPEFITKTMSIAVVGSNGGVGASLLAQNLGFHAAAAKGAALRTALIDADLRFGSQAIDLDREETVGLFEALMSPDRIDETFIAATMDHLNDRLSLYSHQVRIGQDARTYEAGLSGLYSPLCAEFDVVITDVTRDHLMQQPELARRFDVLVLVIPTGFSGVNAARRLIDALAAQAPDLRIIPVLSDLRKDAKLSQKDVAKTIGHAIAATLPRSDVPLMRAHRAARPLIEMQPRGAYAKSVAAIWAKASARPAPAAKSKRLPLLKRIFS</sequence>
<organism evidence="3 4">
    <name type="scientific">Sulfitobacter guttiformis</name>
    <dbReference type="NCBI Taxonomy" id="74349"/>
    <lineage>
        <taxon>Bacteria</taxon>
        <taxon>Pseudomonadati</taxon>
        <taxon>Pseudomonadota</taxon>
        <taxon>Alphaproteobacteria</taxon>
        <taxon>Rhodobacterales</taxon>
        <taxon>Roseobacteraceae</taxon>
        <taxon>Sulfitobacter</taxon>
    </lineage>
</organism>
<dbReference type="GO" id="GO:0051782">
    <property type="term" value="P:negative regulation of cell division"/>
    <property type="evidence" value="ECO:0007669"/>
    <property type="project" value="TreeGrafter"/>
</dbReference>
<dbReference type="Proteomes" id="UP000284407">
    <property type="component" value="Unassembled WGS sequence"/>
</dbReference>
<dbReference type="Gene3D" id="3.40.50.2300">
    <property type="match status" value="1"/>
</dbReference>
<dbReference type="EMBL" id="RAQK01000002">
    <property type="protein sequence ID" value="RKE94623.1"/>
    <property type="molecule type" value="Genomic_DNA"/>
</dbReference>
<protein>
    <submittedName>
        <fullName evidence="3">Pilus assembly protein CpaE</fullName>
    </submittedName>
</protein>
<reference evidence="3 4" key="1">
    <citation type="submission" date="2018-09" db="EMBL/GenBank/DDBJ databases">
        <title>Genomic Encyclopedia of Archaeal and Bacterial Type Strains, Phase II (KMG-II): from individual species to whole genera.</title>
        <authorList>
            <person name="Goeker M."/>
        </authorList>
    </citation>
    <scope>NUCLEOTIDE SEQUENCE [LARGE SCALE GENOMIC DNA]</scope>
    <source>
        <strain evidence="3 4">DSM 11458</strain>
    </source>
</reference>
<keyword evidence="4" id="KW-1185">Reference proteome</keyword>
<dbReference type="Gene3D" id="3.40.50.300">
    <property type="entry name" value="P-loop containing nucleotide triphosphate hydrolases"/>
    <property type="match status" value="1"/>
</dbReference>
<keyword evidence="1" id="KW-0547">Nucleotide-binding</keyword>
<dbReference type="GO" id="GO:0009898">
    <property type="term" value="C:cytoplasmic side of plasma membrane"/>
    <property type="evidence" value="ECO:0007669"/>
    <property type="project" value="TreeGrafter"/>
</dbReference>
<dbReference type="OrthoDB" id="8281972at2"/>
<evidence type="ECO:0000313" key="4">
    <source>
        <dbReference type="Proteomes" id="UP000284407"/>
    </source>
</evidence>
<dbReference type="InterPro" id="IPR027417">
    <property type="entry name" value="P-loop_NTPase"/>
</dbReference>
<dbReference type="RefSeq" id="WP_025061346.1">
    <property type="nucleotide sequence ID" value="NZ_RAQK01000002.1"/>
</dbReference>
<dbReference type="STRING" id="1443111.Z949_701"/>